<organism evidence="3 4">
    <name type="scientific">Microlunatus capsulatus</name>
    <dbReference type="NCBI Taxonomy" id="99117"/>
    <lineage>
        <taxon>Bacteria</taxon>
        <taxon>Bacillati</taxon>
        <taxon>Actinomycetota</taxon>
        <taxon>Actinomycetes</taxon>
        <taxon>Propionibacteriales</taxon>
        <taxon>Propionibacteriaceae</taxon>
        <taxon>Microlunatus</taxon>
    </lineage>
</organism>
<dbReference type="EMBL" id="JAGIOB010000001">
    <property type="protein sequence ID" value="MBP2415814.1"/>
    <property type="molecule type" value="Genomic_DNA"/>
</dbReference>
<proteinExistence type="predicted"/>
<dbReference type="Proteomes" id="UP000758168">
    <property type="component" value="Unassembled WGS sequence"/>
</dbReference>
<name>A0ABS4Z4B4_9ACTN</name>
<evidence type="ECO:0000313" key="3">
    <source>
        <dbReference type="EMBL" id="MBP2415814.1"/>
    </source>
</evidence>
<dbReference type="Pfam" id="PF05656">
    <property type="entry name" value="DUF805"/>
    <property type="match status" value="1"/>
</dbReference>
<keyword evidence="2" id="KW-0812">Transmembrane</keyword>
<evidence type="ECO:0000313" key="4">
    <source>
        <dbReference type="Proteomes" id="UP000758168"/>
    </source>
</evidence>
<feature type="transmembrane region" description="Helical" evidence="2">
    <location>
        <begin position="96"/>
        <end position="118"/>
    </location>
</feature>
<evidence type="ECO:0000256" key="2">
    <source>
        <dbReference type="SAM" id="Phobius"/>
    </source>
</evidence>
<feature type="transmembrane region" description="Helical" evidence="2">
    <location>
        <begin position="56"/>
        <end position="76"/>
    </location>
</feature>
<sequence length="206" mass="21669">MSFPPPGPPPGARTAPPPPGPAPLHLPQHDATPRQAAERFFRKYADFSGRATRSEYWWWTLIASVISAVLQVGGTLALGGTLLPGLDGTLPDLRTFLVPLIPSLVWSLAVLVPGIALTVRRLHDGNRSGWWYLAVLPSLAGSVLQLVAVSSMDEQRLAAGDLGGLALGPLIGGGVLSLVGLVGSIAVLVFLILGPDPRGVRFDRRG</sequence>
<feature type="region of interest" description="Disordered" evidence="1">
    <location>
        <begin position="1"/>
        <end position="29"/>
    </location>
</feature>
<dbReference type="PANTHER" id="PTHR34980">
    <property type="entry name" value="INNER MEMBRANE PROTEIN-RELATED-RELATED"/>
    <property type="match status" value="1"/>
</dbReference>
<protein>
    <submittedName>
        <fullName evidence="3">Uncharacterized membrane protein YhaH (DUF805 family)</fullName>
    </submittedName>
</protein>
<feature type="transmembrane region" description="Helical" evidence="2">
    <location>
        <begin position="130"/>
        <end position="150"/>
    </location>
</feature>
<reference evidence="3 4" key="1">
    <citation type="submission" date="2021-03" db="EMBL/GenBank/DDBJ databases">
        <title>Sequencing the genomes of 1000 actinobacteria strains.</title>
        <authorList>
            <person name="Klenk H.-P."/>
        </authorList>
    </citation>
    <scope>NUCLEOTIDE SEQUENCE [LARGE SCALE GENOMIC DNA]</scope>
    <source>
        <strain evidence="3 4">DSM 12936</strain>
    </source>
</reference>
<accession>A0ABS4Z4B4</accession>
<keyword evidence="2" id="KW-1133">Transmembrane helix</keyword>
<dbReference type="PANTHER" id="PTHR34980:SF2">
    <property type="entry name" value="INNER MEMBRANE PROTEIN YHAH-RELATED"/>
    <property type="match status" value="1"/>
</dbReference>
<feature type="transmembrane region" description="Helical" evidence="2">
    <location>
        <begin position="170"/>
        <end position="194"/>
    </location>
</feature>
<keyword evidence="2" id="KW-0472">Membrane</keyword>
<comment type="caution">
    <text evidence="3">The sequence shown here is derived from an EMBL/GenBank/DDBJ whole genome shotgun (WGS) entry which is preliminary data.</text>
</comment>
<gene>
    <name evidence="3" type="ORF">JOF54_000736</name>
</gene>
<keyword evidence="4" id="KW-1185">Reference proteome</keyword>
<dbReference type="RefSeq" id="WP_210053078.1">
    <property type="nucleotide sequence ID" value="NZ_BAAAMH010000023.1"/>
</dbReference>
<feature type="compositionally biased region" description="Pro residues" evidence="1">
    <location>
        <begin position="1"/>
        <end position="24"/>
    </location>
</feature>
<evidence type="ECO:0000256" key="1">
    <source>
        <dbReference type="SAM" id="MobiDB-lite"/>
    </source>
</evidence>
<dbReference type="InterPro" id="IPR008523">
    <property type="entry name" value="DUF805"/>
</dbReference>